<accession>A0A562SPQ2</accession>
<protein>
    <recommendedName>
        <fullName evidence="3">Winged helix DNA-binding protein</fullName>
    </recommendedName>
</protein>
<evidence type="ECO:0000313" key="1">
    <source>
        <dbReference type="EMBL" id="TWI83261.1"/>
    </source>
</evidence>
<dbReference type="Proteomes" id="UP000316167">
    <property type="component" value="Unassembled WGS sequence"/>
</dbReference>
<evidence type="ECO:0008006" key="3">
    <source>
        <dbReference type="Google" id="ProtNLM"/>
    </source>
</evidence>
<gene>
    <name evidence="1" type="ORF">IQ13_1369</name>
</gene>
<dbReference type="RefSeq" id="WP_144885335.1">
    <property type="nucleotide sequence ID" value="NZ_VLLE01000003.1"/>
</dbReference>
<reference evidence="1 2" key="1">
    <citation type="journal article" date="2015" name="Stand. Genomic Sci.">
        <title>Genomic Encyclopedia of Bacterial and Archaeal Type Strains, Phase III: the genomes of soil and plant-associated and newly described type strains.</title>
        <authorList>
            <person name="Whitman W.B."/>
            <person name="Woyke T."/>
            <person name="Klenk H.P."/>
            <person name="Zhou Y."/>
            <person name="Lilburn T.G."/>
            <person name="Beck B.J."/>
            <person name="De Vos P."/>
            <person name="Vandamme P."/>
            <person name="Eisen J.A."/>
            <person name="Garrity G."/>
            <person name="Hugenholtz P."/>
            <person name="Kyrpides N.C."/>
        </authorList>
    </citation>
    <scope>NUCLEOTIDE SEQUENCE [LARGE SCALE GENOMIC DNA]</scope>
    <source>
        <strain evidence="1 2">CGMCC 1.7271</strain>
    </source>
</reference>
<name>A0A562SPQ2_9BACT</name>
<comment type="caution">
    <text evidence="1">The sequence shown here is derived from an EMBL/GenBank/DDBJ whole genome shotgun (WGS) entry which is preliminary data.</text>
</comment>
<sequence>MFTSEKELVNSLKANYASICDWKTKTSNTSVLEEVDLGFGVADLVIAKLQKQAAQTTEKLTYFDTVIYRIIETNRTVTLNQLKEITKADTVALNRSLNKLIKDSYINKTDSLIKFRKSYKGISTNTIAIEAKLKNWKRALNQAFRYKWFAEKSIVVLDSHYINPALKNIQEFKQLNVGLAEINKDGKLILHFNPQKSNPVDMKMWILLNESLKKNLLCK</sequence>
<dbReference type="EMBL" id="VLLE01000003">
    <property type="protein sequence ID" value="TWI83261.1"/>
    <property type="molecule type" value="Genomic_DNA"/>
</dbReference>
<dbReference type="OrthoDB" id="5540965at2"/>
<keyword evidence="2" id="KW-1185">Reference proteome</keyword>
<evidence type="ECO:0000313" key="2">
    <source>
        <dbReference type="Proteomes" id="UP000316167"/>
    </source>
</evidence>
<dbReference type="AlphaFoldDB" id="A0A562SPQ2"/>
<proteinExistence type="predicted"/>
<organism evidence="1 2">
    <name type="scientific">Lacibacter cauensis</name>
    <dbReference type="NCBI Taxonomy" id="510947"/>
    <lineage>
        <taxon>Bacteria</taxon>
        <taxon>Pseudomonadati</taxon>
        <taxon>Bacteroidota</taxon>
        <taxon>Chitinophagia</taxon>
        <taxon>Chitinophagales</taxon>
        <taxon>Chitinophagaceae</taxon>
        <taxon>Lacibacter</taxon>
    </lineage>
</organism>